<dbReference type="InterPro" id="IPR027417">
    <property type="entry name" value="P-loop_NTPase"/>
</dbReference>
<dbReference type="Proteomes" id="UP001357485">
    <property type="component" value="Unassembled WGS sequence"/>
</dbReference>
<dbReference type="EMBL" id="JAVRRA010018883">
    <property type="protein sequence ID" value="KAK5187836.1"/>
    <property type="molecule type" value="Genomic_DNA"/>
</dbReference>
<feature type="domain" description="Kinesin motor" evidence="9">
    <location>
        <begin position="1"/>
        <end position="207"/>
    </location>
</feature>
<keyword evidence="7" id="KW-0206">Cytoskeleton</keyword>
<evidence type="ECO:0000256" key="2">
    <source>
        <dbReference type="ARBA" id="ARBA00022490"/>
    </source>
</evidence>
<reference evidence="10 11" key="1">
    <citation type="submission" date="2023-08" db="EMBL/GenBank/DDBJ databases">
        <title>Black Yeasts Isolated from many extreme environments.</title>
        <authorList>
            <person name="Coleine C."/>
            <person name="Stajich J.E."/>
            <person name="Selbmann L."/>
        </authorList>
    </citation>
    <scope>NUCLEOTIDE SEQUENCE [LARGE SCALE GENOMIC DNA]</scope>
    <source>
        <strain evidence="10 11">CCFEE 536</strain>
    </source>
</reference>
<dbReference type="PANTHER" id="PTHR47970:SF12">
    <property type="entry name" value="KINESIN FAMILY MEMBER 11"/>
    <property type="match status" value="1"/>
</dbReference>
<comment type="subcellular location">
    <subcellularLocation>
        <location evidence="1">Cytoplasm</location>
        <location evidence="1">Cytoskeleton</location>
    </subcellularLocation>
</comment>
<dbReference type="InterPro" id="IPR047149">
    <property type="entry name" value="KIF11-like"/>
</dbReference>
<dbReference type="PROSITE" id="PS00411">
    <property type="entry name" value="KINESIN_MOTOR_1"/>
    <property type="match status" value="1"/>
</dbReference>
<protein>
    <submittedName>
        <fullName evidence="10">Kinesin- motor protein</fullName>
    </submittedName>
</protein>
<evidence type="ECO:0000256" key="4">
    <source>
        <dbReference type="ARBA" id="ARBA00022741"/>
    </source>
</evidence>
<dbReference type="InterPro" id="IPR019821">
    <property type="entry name" value="Kinesin_motor_CS"/>
</dbReference>
<keyword evidence="4" id="KW-0547">Nucleotide-binding</keyword>
<dbReference type="Gene3D" id="3.40.850.10">
    <property type="entry name" value="Kinesin motor domain"/>
    <property type="match status" value="1"/>
</dbReference>
<evidence type="ECO:0000256" key="6">
    <source>
        <dbReference type="ARBA" id="ARBA00023175"/>
    </source>
</evidence>
<keyword evidence="3" id="KW-0493">Microtubule</keyword>
<accession>A0ABR0LKY7</accession>
<dbReference type="Pfam" id="PF00225">
    <property type="entry name" value="Kinesin"/>
    <property type="match status" value="1"/>
</dbReference>
<comment type="caution">
    <text evidence="8">Lacks conserved residue(s) required for the propagation of feature annotation.</text>
</comment>
<evidence type="ECO:0000256" key="7">
    <source>
        <dbReference type="ARBA" id="ARBA00023212"/>
    </source>
</evidence>
<evidence type="ECO:0000256" key="1">
    <source>
        <dbReference type="ARBA" id="ARBA00004245"/>
    </source>
</evidence>
<sequence>MSGDITDIQPSPDAAGIVPRVLHALFGRLSNEEELENSVKCSFIELYNEELRDLLSRDDSTKLKIFDDNSRKGHSATLVQGMEESHIKSASKGIELLREGSHKRQVAATKCNDLSSRSHTVFTVTVHIKRMSETGEDFVSTGKLNLVDLAGSENIQRSGAENKRAAEAGLINKSLLTLGRVINALVDKSSHIPYRESKLTRLLQDSL</sequence>
<proteinExistence type="inferred from homology"/>
<comment type="similarity">
    <text evidence="8">Belongs to the TRAFAC class myosin-kinesin ATPase superfamily. Kinesin family.</text>
</comment>
<evidence type="ECO:0000313" key="10">
    <source>
        <dbReference type="EMBL" id="KAK5187836.1"/>
    </source>
</evidence>
<name>A0ABR0LKY7_9PEZI</name>
<dbReference type="InterPro" id="IPR036961">
    <property type="entry name" value="Kinesin_motor_dom_sf"/>
</dbReference>
<evidence type="ECO:0000256" key="5">
    <source>
        <dbReference type="ARBA" id="ARBA00022840"/>
    </source>
</evidence>
<keyword evidence="2" id="KW-0963">Cytoplasm</keyword>
<dbReference type="PANTHER" id="PTHR47970">
    <property type="entry name" value="KINESIN-LIKE PROTEIN KIF11"/>
    <property type="match status" value="1"/>
</dbReference>
<evidence type="ECO:0000313" key="11">
    <source>
        <dbReference type="Proteomes" id="UP001357485"/>
    </source>
</evidence>
<dbReference type="SUPFAM" id="SSF52540">
    <property type="entry name" value="P-loop containing nucleoside triphosphate hydrolases"/>
    <property type="match status" value="1"/>
</dbReference>
<keyword evidence="6" id="KW-0505">Motor protein</keyword>
<evidence type="ECO:0000256" key="3">
    <source>
        <dbReference type="ARBA" id="ARBA00022701"/>
    </source>
</evidence>
<comment type="caution">
    <text evidence="10">The sequence shown here is derived from an EMBL/GenBank/DDBJ whole genome shotgun (WGS) entry which is preliminary data.</text>
</comment>
<keyword evidence="5" id="KW-0067">ATP-binding</keyword>
<evidence type="ECO:0000256" key="8">
    <source>
        <dbReference type="PROSITE-ProRule" id="PRU00283"/>
    </source>
</evidence>
<evidence type="ECO:0000259" key="9">
    <source>
        <dbReference type="PROSITE" id="PS50067"/>
    </source>
</evidence>
<gene>
    <name evidence="10" type="primary">KIP1_2</name>
    <name evidence="10" type="ORF">LTR16_009453</name>
</gene>
<dbReference type="PRINTS" id="PR00380">
    <property type="entry name" value="KINESINHEAVY"/>
</dbReference>
<dbReference type="PROSITE" id="PS50067">
    <property type="entry name" value="KINESIN_MOTOR_2"/>
    <property type="match status" value="1"/>
</dbReference>
<dbReference type="SMART" id="SM00129">
    <property type="entry name" value="KISc"/>
    <property type="match status" value="1"/>
</dbReference>
<organism evidence="10 11">
    <name type="scientific">Cryomyces antarcticus</name>
    <dbReference type="NCBI Taxonomy" id="329879"/>
    <lineage>
        <taxon>Eukaryota</taxon>
        <taxon>Fungi</taxon>
        <taxon>Dikarya</taxon>
        <taxon>Ascomycota</taxon>
        <taxon>Pezizomycotina</taxon>
        <taxon>Dothideomycetes</taxon>
        <taxon>Dothideomycetes incertae sedis</taxon>
        <taxon>Cryomyces</taxon>
    </lineage>
</organism>
<feature type="non-terminal residue" evidence="10">
    <location>
        <position position="207"/>
    </location>
</feature>
<dbReference type="InterPro" id="IPR001752">
    <property type="entry name" value="Kinesin_motor_dom"/>
</dbReference>
<keyword evidence="11" id="KW-1185">Reference proteome</keyword>